<organism evidence="3 4">
    <name type="scientific">Artemisia annua</name>
    <name type="common">Sweet wormwood</name>
    <dbReference type="NCBI Taxonomy" id="35608"/>
    <lineage>
        <taxon>Eukaryota</taxon>
        <taxon>Viridiplantae</taxon>
        <taxon>Streptophyta</taxon>
        <taxon>Embryophyta</taxon>
        <taxon>Tracheophyta</taxon>
        <taxon>Spermatophyta</taxon>
        <taxon>Magnoliopsida</taxon>
        <taxon>eudicotyledons</taxon>
        <taxon>Gunneridae</taxon>
        <taxon>Pentapetalae</taxon>
        <taxon>asterids</taxon>
        <taxon>campanulids</taxon>
        <taxon>Asterales</taxon>
        <taxon>Asteraceae</taxon>
        <taxon>Asteroideae</taxon>
        <taxon>Anthemideae</taxon>
        <taxon>Artemisiinae</taxon>
        <taxon>Artemisia</taxon>
    </lineage>
</organism>
<sequence length="66" mass="6968">MKLMAFILVTMLLCSCMAVQGRVPKDAVVKPDSYVDNHHNIPRQNYNSQGGGSGGDAGDNTDNGTG</sequence>
<keyword evidence="2" id="KW-0732">Signal</keyword>
<dbReference type="EMBL" id="PKPP01008863">
    <property type="protein sequence ID" value="PWA49580.1"/>
    <property type="molecule type" value="Genomic_DNA"/>
</dbReference>
<keyword evidence="4" id="KW-1185">Reference proteome</keyword>
<reference evidence="3 4" key="1">
    <citation type="journal article" date="2018" name="Mol. Plant">
        <title>The genome of Artemisia annua provides insight into the evolution of Asteraceae family and artemisinin biosynthesis.</title>
        <authorList>
            <person name="Shen Q."/>
            <person name="Zhang L."/>
            <person name="Liao Z."/>
            <person name="Wang S."/>
            <person name="Yan T."/>
            <person name="Shi P."/>
            <person name="Liu M."/>
            <person name="Fu X."/>
            <person name="Pan Q."/>
            <person name="Wang Y."/>
            <person name="Lv Z."/>
            <person name="Lu X."/>
            <person name="Zhang F."/>
            <person name="Jiang W."/>
            <person name="Ma Y."/>
            <person name="Chen M."/>
            <person name="Hao X."/>
            <person name="Li L."/>
            <person name="Tang Y."/>
            <person name="Lv G."/>
            <person name="Zhou Y."/>
            <person name="Sun X."/>
            <person name="Brodelius P.E."/>
            <person name="Rose J.K.C."/>
            <person name="Tang K."/>
        </authorList>
    </citation>
    <scope>NUCLEOTIDE SEQUENCE [LARGE SCALE GENOMIC DNA]</scope>
    <source>
        <strain evidence="4">cv. Huhao1</strain>
        <tissue evidence="3">Leaf</tissue>
    </source>
</reference>
<evidence type="ECO:0000256" key="1">
    <source>
        <dbReference type="SAM" id="MobiDB-lite"/>
    </source>
</evidence>
<accession>A0A2U1LKQ0</accession>
<dbReference type="PANTHER" id="PTHR36040:SF3">
    <property type="entry name" value="OS04G0188500 PROTEIN"/>
    <property type="match status" value="1"/>
</dbReference>
<evidence type="ECO:0000256" key="2">
    <source>
        <dbReference type="SAM" id="SignalP"/>
    </source>
</evidence>
<protein>
    <submittedName>
        <fullName evidence="3">Uncharacterized protein</fullName>
    </submittedName>
</protein>
<name>A0A2U1LKQ0_ARTAN</name>
<feature type="chain" id="PRO_5015476752" evidence="2">
    <location>
        <begin position="22"/>
        <end position="66"/>
    </location>
</feature>
<evidence type="ECO:0000313" key="4">
    <source>
        <dbReference type="Proteomes" id="UP000245207"/>
    </source>
</evidence>
<dbReference type="PROSITE" id="PS51257">
    <property type="entry name" value="PROKAR_LIPOPROTEIN"/>
    <property type="match status" value="1"/>
</dbReference>
<proteinExistence type="predicted"/>
<feature type="region of interest" description="Disordered" evidence="1">
    <location>
        <begin position="34"/>
        <end position="66"/>
    </location>
</feature>
<dbReference type="PANTHER" id="PTHR36040">
    <property type="entry name" value="OS04G0188500 PROTEIN"/>
    <property type="match status" value="1"/>
</dbReference>
<dbReference type="Proteomes" id="UP000245207">
    <property type="component" value="Unassembled WGS sequence"/>
</dbReference>
<feature type="signal peptide" evidence="2">
    <location>
        <begin position="1"/>
        <end position="21"/>
    </location>
</feature>
<evidence type="ECO:0000313" key="3">
    <source>
        <dbReference type="EMBL" id="PWA49580.1"/>
    </source>
</evidence>
<comment type="caution">
    <text evidence="3">The sequence shown here is derived from an EMBL/GenBank/DDBJ whole genome shotgun (WGS) entry which is preliminary data.</text>
</comment>
<dbReference type="AlphaFoldDB" id="A0A2U1LKQ0"/>
<gene>
    <name evidence="3" type="ORF">CTI12_AA480410</name>
</gene>
<dbReference type="OrthoDB" id="1733142at2759"/>